<feature type="domain" description="FAD/NAD(P)-binding" evidence="4">
    <location>
        <begin position="18"/>
        <end position="293"/>
    </location>
</feature>
<name>A0A9W6QGP4_9PSEU</name>
<dbReference type="EMBL" id="BSSD01000001">
    <property type="protein sequence ID" value="GLW89756.1"/>
    <property type="molecule type" value="Genomic_DNA"/>
</dbReference>
<dbReference type="Proteomes" id="UP001165042">
    <property type="component" value="Unassembled WGS sequence"/>
</dbReference>
<dbReference type="SUPFAM" id="SSF51905">
    <property type="entry name" value="FAD/NAD(P)-binding domain"/>
    <property type="match status" value="1"/>
</dbReference>
<evidence type="ECO:0000259" key="4">
    <source>
        <dbReference type="Pfam" id="PF07992"/>
    </source>
</evidence>
<evidence type="ECO:0000256" key="2">
    <source>
        <dbReference type="ARBA" id="ARBA00023002"/>
    </source>
</evidence>
<organism evidence="5 6">
    <name type="scientific">Actinokineospora globicatena</name>
    <dbReference type="NCBI Taxonomy" id="103729"/>
    <lineage>
        <taxon>Bacteria</taxon>
        <taxon>Bacillati</taxon>
        <taxon>Actinomycetota</taxon>
        <taxon>Actinomycetes</taxon>
        <taxon>Pseudonocardiales</taxon>
        <taxon>Pseudonocardiaceae</taxon>
        <taxon>Actinokineospora</taxon>
    </lineage>
</organism>
<comment type="caution">
    <text evidence="5">The sequence shown here is derived from an EMBL/GenBank/DDBJ whole genome shotgun (WGS) entry which is preliminary data.</text>
</comment>
<keyword evidence="1" id="KW-0285">Flavoprotein</keyword>
<dbReference type="AlphaFoldDB" id="A0A9W6QGP4"/>
<dbReference type="GO" id="GO:0004791">
    <property type="term" value="F:thioredoxin-disulfide reductase (NADPH) activity"/>
    <property type="evidence" value="ECO:0007669"/>
    <property type="project" value="UniProtKB-EC"/>
</dbReference>
<keyword evidence="6" id="KW-1185">Reference proteome</keyword>
<dbReference type="PRINTS" id="PR00469">
    <property type="entry name" value="PNDRDTASEII"/>
</dbReference>
<keyword evidence="2" id="KW-0560">Oxidoreductase</keyword>
<dbReference type="Gene3D" id="3.50.50.60">
    <property type="entry name" value="FAD/NAD(P)-binding domain"/>
    <property type="match status" value="2"/>
</dbReference>
<dbReference type="Pfam" id="PF07992">
    <property type="entry name" value="Pyr_redox_2"/>
    <property type="match status" value="1"/>
</dbReference>
<dbReference type="InterPro" id="IPR050097">
    <property type="entry name" value="Ferredoxin-NADP_redctase_2"/>
</dbReference>
<dbReference type="InterPro" id="IPR023753">
    <property type="entry name" value="FAD/NAD-binding_dom"/>
</dbReference>
<reference evidence="5" key="1">
    <citation type="submission" date="2023-02" db="EMBL/GenBank/DDBJ databases">
        <title>Actinokineospora globicatena NBRC 15670.</title>
        <authorList>
            <person name="Ichikawa N."/>
            <person name="Sato H."/>
            <person name="Tonouchi N."/>
        </authorList>
    </citation>
    <scope>NUCLEOTIDE SEQUENCE</scope>
    <source>
        <strain evidence="5">NBRC 15670</strain>
    </source>
</reference>
<proteinExistence type="predicted"/>
<accession>A0A9W6QGP4</accession>
<evidence type="ECO:0000256" key="3">
    <source>
        <dbReference type="ARBA" id="ARBA00048132"/>
    </source>
</evidence>
<sequence length="321" mass="33849">MRSFVCARELVGMEEQWDVVVVGGGVAGLSAALMLGRARRRVVVVDAGSPRNRFADHMHGVLGHEGVEPGELTRRGRAEAAGYGVEFRTGQVERLDQTGGGVVVTLTGAGRVSARAAIVASGLSDDLPDIPGLAEHWGTRVLHCPYCHGWEVRDRHLGVLITSPLGPHQAELIRQWSARVTVFASALDESVQARLRSREIELVAEPVVSVACDTRGDLVVRTARGEVAVDALFTTGTPRPHDNFLKHLGLRRADTPFGSFLAVDSLTGRTSSDRIWAVGNVVNPGANVPMSIGAGAAAGGAVNGALVTQEFDAAHAVPADS</sequence>
<comment type="catalytic activity">
    <reaction evidence="3">
        <text>[thioredoxin]-dithiol + NADP(+) = [thioredoxin]-disulfide + NADPH + H(+)</text>
        <dbReference type="Rhea" id="RHEA:20345"/>
        <dbReference type="Rhea" id="RHEA-COMP:10698"/>
        <dbReference type="Rhea" id="RHEA-COMP:10700"/>
        <dbReference type="ChEBI" id="CHEBI:15378"/>
        <dbReference type="ChEBI" id="CHEBI:29950"/>
        <dbReference type="ChEBI" id="CHEBI:50058"/>
        <dbReference type="ChEBI" id="CHEBI:57783"/>
        <dbReference type="ChEBI" id="CHEBI:58349"/>
        <dbReference type="EC" id="1.8.1.9"/>
    </reaction>
</comment>
<gene>
    <name evidence="5" type="primary">trxB</name>
    <name evidence="5" type="ORF">Aglo03_05720</name>
</gene>
<evidence type="ECO:0000313" key="6">
    <source>
        <dbReference type="Proteomes" id="UP001165042"/>
    </source>
</evidence>
<protein>
    <submittedName>
        <fullName evidence="5">Thioredoxin reductase</fullName>
    </submittedName>
</protein>
<dbReference type="PANTHER" id="PTHR48105">
    <property type="entry name" value="THIOREDOXIN REDUCTASE 1-RELATED-RELATED"/>
    <property type="match status" value="1"/>
</dbReference>
<dbReference type="PRINTS" id="PR00368">
    <property type="entry name" value="FADPNR"/>
</dbReference>
<evidence type="ECO:0000256" key="1">
    <source>
        <dbReference type="ARBA" id="ARBA00022630"/>
    </source>
</evidence>
<evidence type="ECO:0000313" key="5">
    <source>
        <dbReference type="EMBL" id="GLW89756.1"/>
    </source>
</evidence>
<dbReference type="InterPro" id="IPR036188">
    <property type="entry name" value="FAD/NAD-bd_sf"/>
</dbReference>